<feature type="transmembrane region" description="Helical" evidence="9">
    <location>
        <begin position="417"/>
        <end position="442"/>
    </location>
</feature>
<feature type="transmembrane region" description="Helical" evidence="9">
    <location>
        <begin position="160"/>
        <end position="182"/>
    </location>
</feature>
<dbReference type="AlphaFoldDB" id="A0A0X3TFW6"/>
<proteinExistence type="predicted"/>
<keyword evidence="3" id="KW-1003">Cell membrane</keyword>
<dbReference type="RefSeq" id="WP_068350112.1">
    <property type="nucleotide sequence ID" value="NZ_LQBQ01000039.1"/>
</dbReference>
<dbReference type="EMBL" id="LQBQ01000039">
    <property type="protein sequence ID" value="KUJ73186.1"/>
    <property type="molecule type" value="Genomic_DNA"/>
</dbReference>
<dbReference type="STRING" id="1685379.AVO45_15710"/>
<gene>
    <name evidence="12" type="ORF">AVO45_15710</name>
</gene>
<keyword evidence="2 8" id="KW-0813">Transport</keyword>
<feature type="domain" description="Tripartite ATP-independent periplasmic transporters DctQ component" evidence="10">
    <location>
        <begin position="52"/>
        <end position="184"/>
    </location>
</feature>
<evidence type="ECO:0000259" key="10">
    <source>
        <dbReference type="Pfam" id="PF04290"/>
    </source>
</evidence>
<feature type="transmembrane region" description="Helical" evidence="9">
    <location>
        <begin position="44"/>
        <end position="66"/>
    </location>
</feature>
<name>A0A0X3TFW6_9RHOB</name>
<feature type="transmembrane region" description="Helical" evidence="9">
    <location>
        <begin position="522"/>
        <end position="543"/>
    </location>
</feature>
<dbReference type="PANTHER" id="PTHR33362">
    <property type="entry name" value="SIALIC ACID TRAP TRANSPORTER PERMEASE PROTEIN SIAT-RELATED"/>
    <property type="match status" value="1"/>
</dbReference>
<keyword evidence="5 9" id="KW-0812">Transmembrane</keyword>
<feature type="transmembrane region" description="Helical" evidence="9">
    <location>
        <begin position="617"/>
        <end position="643"/>
    </location>
</feature>
<dbReference type="Pfam" id="PF06808">
    <property type="entry name" value="DctM"/>
    <property type="match status" value="1"/>
</dbReference>
<accession>A0A0X3TFW6</accession>
<evidence type="ECO:0000256" key="6">
    <source>
        <dbReference type="ARBA" id="ARBA00022989"/>
    </source>
</evidence>
<comment type="subcellular location">
    <subcellularLocation>
        <location evidence="1 8">Cell inner membrane</location>
        <topology evidence="1 8">Multi-pass membrane protein</topology>
    </subcellularLocation>
</comment>
<evidence type="ECO:0000256" key="3">
    <source>
        <dbReference type="ARBA" id="ARBA00022475"/>
    </source>
</evidence>
<feature type="transmembrane region" description="Helical" evidence="9">
    <location>
        <begin position="382"/>
        <end position="405"/>
    </location>
</feature>
<organism evidence="12 13">
    <name type="scientific">Ruegeria marisrubri</name>
    <dbReference type="NCBI Taxonomy" id="1685379"/>
    <lineage>
        <taxon>Bacteria</taxon>
        <taxon>Pseudomonadati</taxon>
        <taxon>Pseudomonadota</taxon>
        <taxon>Alphaproteobacteria</taxon>
        <taxon>Rhodobacterales</taxon>
        <taxon>Roseobacteraceae</taxon>
        <taxon>Ruegeria</taxon>
    </lineage>
</organism>
<evidence type="ECO:0000313" key="13">
    <source>
        <dbReference type="Proteomes" id="UP000053791"/>
    </source>
</evidence>
<evidence type="ECO:0000256" key="5">
    <source>
        <dbReference type="ARBA" id="ARBA00022692"/>
    </source>
</evidence>
<feature type="domain" description="TRAP C4-dicarboxylate transport system permease DctM subunit" evidence="11">
    <location>
        <begin position="234"/>
        <end position="679"/>
    </location>
</feature>
<keyword evidence="13" id="KW-1185">Reference proteome</keyword>
<evidence type="ECO:0000256" key="1">
    <source>
        <dbReference type="ARBA" id="ARBA00004429"/>
    </source>
</evidence>
<evidence type="ECO:0000313" key="12">
    <source>
        <dbReference type="EMBL" id="KUJ73186.1"/>
    </source>
</evidence>
<reference evidence="12 13" key="1">
    <citation type="submission" date="2015-12" db="EMBL/GenBank/DDBJ databases">
        <authorList>
            <person name="Shamseldin A."/>
            <person name="Moawad H."/>
            <person name="Abd El-Rahim W.M."/>
            <person name="Sadowsky M.J."/>
        </authorList>
    </citation>
    <scope>NUCLEOTIDE SEQUENCE [LARGE SCALE GENOMIC DNA]</scope>
    <source>
        <strain evidence="12 13">ZGT118</strain>
    </source>
</reference>
<evidence type="ECO:0000256" key="7">
    <source>
        <dbReference type="ARBA" id="ARBA00023136"/>
    </source>
</evidence>
<dbReference type="Pfam" id="PF04290">
    <property type="entry name" value="DctQ"/>
    <property type="match status" value="1"/>
</dbReference>
<feature type="transmembrane region" description="Helical" evidence="9">
    <location>
        <begin position="78"/>
        <end position="94"/>
    </location>
</feature>
<evidence type="ECO:0000256" key="2">
    <source>
        <dbReference type="ARBA" id="ARBA00022448"/>
    </source>
</evidence>
<evidence type="ECO:0000256" key="4">
    <source>
        <dbReference type="ARBA" id="ARBA00022519"/>
    </source>
</evidence>
<dbReference type="GO" id="GO:0005886">
    <property type="term" value="C:plasma membrane"/>
    <property type="evidence" value="ECO:0007669"/>
    <property type="project" value="UniProtKB-SubCell"/>
</dbReference>
<comment type="function">
    <text evidence="8">Part of the tripartite ATP-independent periplasmic (TRAP) transport system.</text>
</comment>
<feature type="transmembrane region" description="Helical" evidence="9">
    <location>
        <begin position="234"/>
        <end position="265"/>
    </location>
</feature>
<dbReference type="PANTHER" id="PTHR33362:SF7">
    <property type="entry name" value="SLL1103 PROTEIN"/>
    <property type="match status" value="1"/>
</dbReference>
<sequence length="689" mass="74521">MAENTLTQTDDPIEVYEHILEHDDRDRQRVAVAIDKGVKGIGNVVMWANLLLVGAIVAQVALRYLLNQNYPKLDEIQWHFYGLVTMIGISYALVTDSHVRVDLLHMQLSRRGQRIIEILGILALLAPFIYLMIDQGFDYFYESWRVGERSDSPTGLPARWALKAVIPVSFVLLALAAVARLTHDAHALWLNLEEERQGKGLRLILWALLGFAVVAVALTFLVHTTEEKLVIAMFLTFIALLFTGFPVAWTLAGVGVAFCGLAYLFDNGLMNWTGLEETLTGLDYLTLGAVVNRVYATMSNAVLVALPMFIFMGLMLDESGVAERLMTSMQRLFGTVRGGLAITVTMIGIILAASTGIIGASVVLLGVLSLPSMMEQKYSPRLAAGVVSASGTLGILIPPSIMLVIMADQMALSVGDLFMAAVFPGVIIGALYLIYIFVIALIKRDVAPVPAGATRPDWGAVKDVLIAVLPTLGLILAVLGSIFAGLTTPTEASGIGAFGATLLALGYRKLTLAKLVNVLKATFNTTAYIFAIFLGATVFSYVLRELGGDALIEEMITGTGLGPQGTVLVILGIVFLLGFVLDWIEITLIVLPLMRPIVNGLGIDIPGFGVLDEPALVWFVILVAVTLQTSFLTPPVGFALFYLKGVCPPQIRLTDIYRGIIPFVLLQLTGLALVYLWPALATWLPSVAY</sequence>
<keyword evidence="4 8" id="KW-0997">Cell inner membrane</keyword>
<dbReference type="NCBIfam" id="TIGR00786">
    <property type="entry name" value="dctM"/>
    <property type="match status" value="1"/>
</dbReference>
<dbReference type="OrthoDB" id="7339120at2"/>
<feature type="transmembrane region" description="Helical" evidence="9">
    <location>
        <begin position="203"/>
        <end position="222"/>
    </location>
</feature>
<feature type="transmembrane region" description="Helical" evidence="9">
    <location>
        <begin position="115"/>
        <end position="133"/>
    </location>
</feature>
<evidence type="ECO:0000256" key="8">
    <source>
        <dbReference type="RuleBase" id="RU369079"/>
    </source>
</evidence>
<feature type="transmembrane region" description="Helical" evidence="9">
    <location>
        <begin position="655"/>
        <end position="677"/>
    </location>
</feature>
<dbReference type="InterPro" id="IPR010656">
    <property type="entry name" value="DctM"/>
</dbReference>
<keyword evidence="7 9" id="KW-0472">Membrane</keyword>
<feature type="transmembrane region" description="Helical" evidence="9">
    <location>
        <begin position="340"/>
        <end position="370"/>
    </location>
</feature>
<comment type="caution">
    <text evidence="12">The sequence shown here is derived from an EMBL/GenBank/DDBJ whole genome shotgun (WGS) entry which is preliminary data.</text>
</comment>
<evidence type="ECO:0000256" key="9">
    <source>
        <dbReference type="SAM" id="Phobius"/>
    </source>
</evidence>
<feature type="transmembrane region" description="Helical" evidence="9">
    <location>
        <begin position="463"/>
        <end position="486"/>
    </location>
</feature>
<dbReference type="InterPro" id="IPR004681">
    <property type="entry name" value="TRAP_DctM"/>
</dbReference>
<evidence type="ECO:0000259" key="11">
    <source>
        <dbReference type="Pfam" id="PF06808"/>
    </source>
</evidence>
<feature type="transmembrane region" description="Helical" evidence="9">
    <location>
        <begin position="294"/>
        <end position="316"/>
    </location>
</feature>
<protein>
    <submittedName>
        <fullName evidence="12">C4-dicarboxylate ABC transporter</fullName>
    </submittedName>
</protein>
<dbReference type="InterPro" id="IPR055348">
    <property type="entry name" value="DctQ"/>
</dbReference>
<dbReference type="GO" id="GO:0022857">
    <property type="term" value="F:transmembrane transporter activity"/>
    <property type="evidence" value="ECO:0007669"/>
    <property type="project" value="UniProtKB-UniRule"/>
</dbReference>
<feature type="transmembrane region" description="Helical" evidence="9">
    <location>
        <begin position="563"/>
        <end position="581"/>
    </location>
</feature>
<dbReference type="Proteomes" id="UP000053791">
    <property type="component" value="Unassembled WGS sequence"/>
</dbReference>
<keyword evidence="6 9" id="KW-1133">Transmembrane helix</keyword>